<evidence type="ECO:0000313" key="2">
    <source>
        <dbReference type="Proteomes" id="UP000177506"/>
    </source>
</evidence>
<keyword evidence="2" id="KW-1185">Reference proteome</keyword>
<evidence type="ECO:0000313" key="1">
    <source>
        <dbReference type="EMBL" id="OGX91000.1"/>
    </source>
</evidence>
<sequence length="144" mass="16012">MLLNVNKDPLDGSSCALTYDETEGWLRATWRGYVDEEEAMRGAAAYLARAAAVPCAYLLNDNTPLRGPWFDSLDWLARVWVPQAAALGLRYVAHVVQADRHHDVIPGQLPAGGPFELQVFEDVAEAQRWLRQCRPAPVAGALRR</sequence>
<dbReference type="RefSeq" id="WP_070742425.1">
    <property type="nucleotide sequence ID" value="NZ_MDZA01000099.1"/>
</dbReference>
<dbReference type="AlphaFoldDB" id="A0A1G1TJG3"/>
<proteinExistence type="predicted"/>
<reference evidence="1 2" key="1">
    <citation type="submission" date="2016-08" db="EMBL/GenBank/DDBJ databases">
        <title>Hymenobacter coccineus sp. nov., Hymenobacter lapidarius sp. nov. and Hymenobacter glacialis sp. nov., isolated from Antarctic soil.</title>
        <authorList>
            <person name="Sedlacek I."/>
            <person name="Kralova S."/>
            <person name="Kyrova K."/>
            <person name="Maslanova I."/>
            <person name="Stankova E."/>
            <person name="Vrbovska V."/>
            <person name="Nemec M."/>
            <person name="Bartak M."/>
            <person name="Svec P."/>
            <person name="Busse H.-J."/>
            <person name="Pantucek R."/>
        </authorList>
    </citation>
    <scope>NUCLEOTIDE SEQUENCE [LARGE SCALE GENOMIC DNA]</scope>
    <source>
        <strain evidence="1 2">CCM 8649</strain>
    </source>
</reference>
<accession>A0A1G1TJG3</accession>
<organism evidence="1 2">
    <name type="scientific">Hymenobacter coccineus</name>
    <dbReference type="NCBI Taxonomy" id="1908235"/>
    <lineage>
        <taxon>Bacteria</taxon>
        <taxon>Pseudomonadati</taxon>
        <taxon>Bacteroidota</taxon>
        <taxon>Cytophagia</taxon>
        <taxon>Cytophagales</taxon>
        <taxon>Hymenobacteraceae</taxon>
        <taxon>Hymenobacter</taxon>
    </lineage>
</organism>
<dbReference type="Proteomes" id="UP000177506">
    <property type="component" value="Unassembled WGS sequence"/>
</dbReference>
<gene>
    <name evidence="1" type="ORF">BEN49_05840</name>
</gene>
<dbReference type="OrthoDB" id="882485at2"/>
<comment type="caution">
    <text evidence="1">The sequence shown here is derived from an EMBL/GenBank/DDBJ whole genome shotgun (WGS) entry which is preliminary data.</text>
</comment>
<dbReference type="EMBL" id="MDZA01000099">
    <property type="protein sequence ID" value="OGX91000.1"/>
    <property type="molecule type" value="Genomic_DNA"/>
</dbReference>
<name>A0A1G1TJG3_9BACT</name>
<protein>
    <recommendedName>
        <fullName evidence="3">STAS/SEC14 domain-containing protein</fullName>
    </recommendedName>
</protein>
<evidence type="ECO:0008006" key="3">
    <source>
        <dbReference type="Google" id="ProtNLM"/>
    </source>
</evidence>